<feature type="domain" description="Ketoreductase" evidence="5">
    <location>
        <begin position="51"/>
        <end position="234"/>
    </location>
</feature>
<dbReference type="Proteomes" id="UP000199286">
    <property type="component" value="Unassembled WGS sequence"/>
</dbReference>
<protein>
    <submittedName>
        <fullName evidence="6">Short-chain dehydrogenase</fullName>
    </submittedName>
</protein>
<reference evidence="6 7" key="1">
    <citation type="submission" date="2016-10" db="EMBL/GenBank/DDBJ databases">
        <authorList>
            <person name="de Groot N.N."/>
        </authorList>
    </citation>
    <scope>NUCLEOTIDE SEQUENCE [LARGE SCALE GENOMIC DNA]</scope>
    <source>
        <strain evidence="6 7">DSM 26880</strain>
    </source>
</reference>
<evidence type="ECO:0000313" key="6">
    <source>
        <dbReference type="EMBL" id="SDY34666.1"/>
    </source>
</evidence>
<feature type="region of interest" description="Disordered" evidence="4">
    <location>
        <begin position="304"/>
        <end position="337"/>
    </location>
</feature>
<dbReference type="SUPFAM" id="SSF51735">
    <property type="entry name" value="NAD(P)-binding Rossmann-fold domains"/>
    <property type="match status" value="1"/>
</dbReference>
<dbReference type="InterPro" id="IPR002347">
    <property type="entry name" value="SDR_fam"/>
</dbReference>
<dbReference type="PRINTS" id="PR00080">
    <property type="entry name" value="SDRFAMILY"/>
</dbReference>
<sequence length="371" mass="39656">MLNAALAARLPAPAEPRRGHPVGEYRRAACPAHRRHIRNRRSKDLVIPSNKVAVVAGGTAGVGRAIVDALLADGYRVGILARGQTRLDALRDTFADAVFTLPCDVGDATAVQRTGAAIEEALGPISVWVNAAMLTSFSPFALAGPDEFDRIVRATFLGQVNGTRTALSLMEGRNSGRIVNVGSGLSYRAVPYQAAYCASKHAINGFTDALRCELIRSGSDITLSVVQLPAINTPQFDWARNRLSKQPRPAAPVFTPELAARAVMRAIRDGTREIFVGRSVLKMAFGHFVAPGWLDRKLADAGAEMQKSWQDEPGGRPDNLDAPDPRRGPDAHGSYDDEAQERGLTVDAAHARLAVFGGVPVITFLLGLAIG</sequence>
<dbReference type="PROSITE" id="PS00061">
    <property type="entry name" value="ADH_SHORT"/>
    <property type="match status" value="1"/>
</dbReference>
<proteinExistence type="inferred from homology"/>
<dbReference type="Gene3D" id="3.40.50.720">
    <property type="entry name" value="NAD(P)-binding Rossmann-like Domain"/>
    <property type="match status" value="1"/>
</dbReference>
<dbReference type="InterPro" id="IPR057326">
    <property type="entry name" value="KR_dom"/>
</dbReference>
<dbReference type="PANTHER" id="PTHR44196">
    <property type="entry name" value="DEHYDROGENASE/REDUCTASE SDR FAMILY MEMBER 7B"/>
    <property type="match status" value="1"/>
</dbReference>
<dbReference type="GO" id="GO:0016020">
    <property type="term" value="C:membrane"/>
    <property type="evidence" value="ECO:0007669"/>
    <property type="project" value="TreeGrafter"/>
</dbReference>
<dbReference type="InterPro" id="IPR036291">
    <property type="entry name" value="NAD(P)-bd_dom_sf"/>
</dbReference>
<accession>A0A1H3J405</accession>
<evidence type="ECO:0000259" key="5">
    <source>
        <dbReference type="SMART" id="SM00822"/>
    </source>
</evidence>
<dbReference type="GO" id="GO:0016491">
    <property type="term" value="F:oxidoreductase activity"/>
    <property type="evidence" value="ECO:0007669"/>
    <property type="project" value="UniProtKB-KW"/>
</dbReference>
<evidence type="ECO:0000256" key="3">
    <source>
        <dbReference type="RuleBase" id="RU000363"/>
    </source>
</evidence>
<dbReference type="Pfam" id="PF00106">
    <property type="entry name" value="adh_short"/>
    <property type="match status" value="1"/>
</dbReference>
<dbReference type="EMBL" id="FNPF01000006">
    <property type="protein sequence ID" value="SDY34666.1"/>
    <property type="molecule type" value="Genomic_DNA"/>
</dbReference>
<dbReference type="AlphaFoldDB" id="A0A1H3J405"/>
<organism evidence="6 7">
    <name type="scientific">Citreimonas salinaria</name>
    <dbReference type="NCBI Taxonomy" id="321339"/>
    <lineage>
        <taxon>Bacteria</taxon>
        <taxon>Pseudomonadati</taxon>
        <taxon>Pseudomonadota</taxon>
        <taxon>Alphaproteobacteria</taxon>
        <taxon>Rhodobacterales</taxon>
        <taxon>Roseobacteraceae</taxon>
        <taxon>Citreimonas</taxon>
    </lineage>
</organism>
<dbReference type="InterPro" id="IPR020904">
    <property type="entry name" value="Sc_DH/Rdtase_CS"/>
</dbReference>
<evidence type="ECO:0000256" key="2">
    <source>
        <dbReference type="ARBA" id="ARBA00023002"/>
    </source>
</evidence>
<gene>
    <name evidence="6" type="ORF">SAMN05444340_10643</name>
</gene>
<keyword evidence="2" id="KW-0560">Oxidoreductase</keyword>
<dbReference type="STRING" id="321339.SAMN05444340_10643"/>
<evidence type="ECO:0000313" key="7">
    <source>
        <dbReference type="Proteomes" id="UP000199286"/>
    </source>
</evidence>
<evidence type="ECO:0000256" key="4">
    <source>
        <dbReference type="SAM" id="MobiDB-lite"/>
    </source>
</evidence>
<name>A0A1H3J405_9RHOB</name>
<dbReference type="PRINTS" id="PR00081">
    <property type="entry name" value="GDHRDH"/>
</dbReference>
<feature type="compositionally biased region" description="Basic and acidic residues" evidence="4">
    <location>
        <begin position="309"/>
        <end position="335"/>
    </location>
</feature>
<dbReference type="NCBIfam" id="NF005495">
    <property type="entry name" value="PRK07109.1"/>
    <property type="match status" value="1"/>
</dbReference>
<dbReference type="PANTHER" id="PTHR44196:SF1">
    <property type="entry name" value="DEHYDROGENASE_REDUCTASE SDR FAMILY MEMBER 7B"/>
    <property type="match status" value="1"/>
</dbReference>
<evidence type="ECO:0000256" key="1">
    <source>
        <dbReference type="ARBA" id="ARBA00006484"/>
    </source>
</evidence>
<dbReference type="SMART" id="SM00822">
    <property type="entry name" value="PKS_KR"/>
    <property type="match status" value="1"/>
</dbReference>
<comment type="similarity">
    <text evidence="1 3">Belongs to the short-chain dehydrogenases/reductases (SDR) family.</text>
</comment>
<keyword evidence="7" id="KW-1185">Reference proteome</keyword>